<dbReference type="InterPro" id="IPR006439">
    <property type="entry name" value="HAD-SF_hydro_IA"/>
</dbReference>
<keyword evidence="6" id="KW-1185">Reference proteome</keyword>
<reference evidence="5 6" key="1">
    <citation type="submission" date="2015-12" db="EMBL/GenBank/DDBJ databases">
        <title>Genome sequence of Oceanibaculum pacificum MCCC 1A02656.</title>
        <authorList>
            <person name="Lu L."/>
            <person name="Lai Q."/>
            <person name="Shao Z."/>
            <person name="Qian P."/>
        </authorList>
    </citation>
    <scope>NUCLEOTIDE SEQUENCE [LARGE SCALE GENOMIC DNA]</scope>
    <source>
        <strain evidence="5 6">MCCC 1A02656</strain>
    </source>
</reference>
<evidence type="ECO:0000256" key="3">
    <source>
        <dbReference type="ARBA" id="ARBA00006171"/>
    </source>
</evidence>
<dbReference type="Proteomes" id="UP000076400">
    <property type="component" value="Unassembled WGS sequence"/>
</dbReference>
<dbReference type="SFLD" id="SFLDG01129">
    <property type="entry name" value="C1.5:_HAD__Beta-PGM__Phosphata"/>
    <property type="match status" value="1"/>
</dbReference>
<gene>
    <name evidence="5" type="ORF">AUP43_01045</name>
</gene>
<keyword evidence="5" id="KW-0378">Hydrolase</keyword>
<protein>
    <recommendedName>
        <fullName evidence="4">phosphoglycolate phosphatase</fullName>
        <ecNumber evidence="4">3.1.3.18</ecNumber>
    </recommendedName>
</protein>
<dbReference type="OrthoDB" id="9782449at2"/>
<evidence type="ECO:0000256" key="1">
    <source>
        <dbReference type="ARBA" id="ARBA00000830"/>
    </source>
</evidence>
<dbReference type="InterPro" id="IPR023214">
    <property type="entry name" value="HAD_sf"/>
</dbReference>
<accession>A0A154W8U7</accession>
<dbReference type="EMBL" id="LPXN01000094">
    <property type="protein sequence ID" value="KZD09883.1"/>
    <property type="molecule type" value="Genomic_DNA"/>
</dbReference>
<name>A0A154W8U7_9PROT</name>
<comment type="catalytic activity">
    <reaction evidence="1">
        <text>2-phosphoglycolate + H2O = glycolate + phosphate</text>
        <dbReference type="Rhea" id="RHEA:14369"/>
        <dbReference type="ChEBI" id="CHEBI:15377"/>
        <dbReference type="ChEBI" id="CHEBI:29805"/>
        <dbReference type="ChEBI" id="CHEBI:43474"/>
        <dbReference type="ChEBI" id="CHEBI:58033"/>
        <dbReference type="EC" id="3.1.3.18"/>
    </reaction>
</comment>
<evidence type="ECO:0000256" key="4">
    <source>
        <dbReference type="ARBA" id="ARBA00013078"/>
    </source>
</evidence>
<organism evidence="5 6">
    <name type="scientific">Oceanibaculum pacificum</name>
    <dbReference type="NCBI Taxonomy" id="580166"/>
    <lineage>
        <taxon>Bacteria</taxon>
        <taxon>Pseudomonadati</taxon>
        <taxon>Pseudomonadota</taxon>
        <taxon>Alphaproteobacteria</taxon>
        <taxon>Rhodospirillales</taxon>
        <taxon>Oceanibaculaceae</taxon>
        <taxon>Oceanibaculum</taxon>
    </lineage>
</organism>
<dbReference type="PANTHER" id="PTHR43434">
    <property type="entry name" value="PHOSPHOGLYCOLATE PHOSPHATASE"/>
    <property type="match status" value="1"/>
</dbReference>
<dbReference type="NCBIfam" id="TIGR01549">
    <property type="entry name" value="HAD-SF-IA-v1"/>
    <property type="match status" value="1"/>
</dbReference>
<proteinExistence type="inferred from homology"/>
<dbReference type="EC" id="3.1.3.18" evidence="4"/>
<dbReference type="GO" id="GO:0005829">
    <property type="term" value="C:cytosol"/>
    <property type="evidence" value="ECO:0007669"/>
    <property type="project" value="TreeGrafter"/>
</dbReference>
<dbReference type="GO" id="GO:0008967">
    <property type="term" value="F:phosphoglycolate phosphatase activity"/>
    <property type="evidence" value="ECO:0007669"/>
    <property type="project" value="UniProtKB-EC"/>
</dbReference>
<dbReference type="InterPro" id="IPR050155">
    <property type="entry name" value="HAD-like_hydrolase_sf"/>
</dbReference>
<dbReference type="Gene3D" id="1.10.150.730">
    <property type="match status" value="1"/>
</dbReference>
<dbReference type="SFLD" id="SFLDS00003">
    <property type="entry name" value="Haloacid_Dehalogenase"/>
    <property type="match status" value="1"/>
</dbReference>
<dbReference type="GO" id="GO:0006281">
    <property type="term" value="P:DNA repair"/>
    <property type="evidence" value="ECO:0007669"/>
    <property type="project" value="TreeGrafter"/>
</dbReference>
<dbReference type="Gene3D" id="3.40.50.1000">
    <property type="entry name" value="HAD superfamily/HAD-like"/>
    <property type="match status" value="1"/>
</dbReference>
<dbReference type="PRINTS" id="PR00413">
    <property type="entry name" value="HADHALOGNASE"/>
</dbReference>
<sequence>MTACPTDRPRAVIFDWDHTLADNWDAIRAALNHTLVTFGQEAWTVEETRLRVKASLRDSFPVLFGDRWEEAKQIFLGHFAQHHLELLNPLPGSAELLVHLKERGVYLAIVSNKRGPTLRLEVEHLGWRGYFGHVIGAEDAPADKPSPIPVSMALEGSGIAPGPDVWFVGDTSIDMECGHNAGCLPVLIRDPYPDDPALLQHPPRWHAPHCTRLVDWLTAIA</sequence>
<evidence type="ECO:0000313" key="5">
    <source>
        <dbReference type="EMBL" id="KZD09883.1"/>
    </source>
</evidence>
<dbReference type="InterPro" id="IPR041492">
    <property type="entry name" value="HAD_2"/>
</dbReference>
<dbReference type="Pfam" id="PF13419">
    <property type="entry name" value="HAD_2"/>
    <property type="match status" value="1"/>
</dbReference>
<dbReference type="SUPFAM" id="SSF56784">
    <property type="entry name" value="HAD-like"/>
    <property type="match status" value="1"/>
</dbReference>
<dbReference type="AlphaFoldDB" id="A0A154W8U7"/>
<evidence type="ECO:0000313" key="6">
    <source>
        <dbReference type="Proteomes" id="UP000076400"/>
    </source>
</evidence>
<dbReference type="InterPro" id="IPR036412">
    <property type="entry name" value="HAD-like_sf"/>
</dbReference>
<dbReference type="STRING" id="580166.AUP43_01045"/>
<comment type="pathway">
    <text evidence="2">Organic acid metabolism; glycolate biosynthesis; glycolate from 2-phosphoglycolate: step 1/1.</text>
</comment>
<comment type="caution">
    <text evidence="5">The sequence shown here is derived from an EMBL/GenBank/DDBJ whole genome shotgun (WGS) entry which is preliminary data.</text>
</comment>
<dbReference type="PANTHER" id="PTHR43434:SF1">
    <property type="entry name" value="PHOSPHOGLYCOLATE PHOSPHATASE"/>
    <property type="match status" value="1"/>
</dbReference>
<evidence type="ECO:0000256" key="2">
    <source>
        <dbReference type="ARBA" id="ARBA00004818"/>
    </source>
</evidence>
<comment type="similarity">
    <text evidence="3">Belongs to the HAD-like hydrolase superfamily. CbbY/CbbZ/Gph/YieH family.</text>
</comment>